<sequence>MFPDAGYTHILLPLQSIASTFDNMLVTQPPSPQIVFGYRTGTKELGKTPVQLTVSNPSGVTIADIRRAVAANGAGYDELRSRKHGVTVMEVDVDVILPGEEHFRELEREGVITCMEAVHSWSFGPMKDTIAQLHDEMNGRRSYVYDSQQAYGHLRF</sequence>
<accession>A0A9Q8LGC2</accession>
<name>A0A9Q8LGC2_PASFU</name>
<dbReference type="KEGG" id="ffu:CLAFUR5_03906"/>
<keyword evidence="2" id="KW-1185">Reference proteome</keyword>
<organism evidence="1 2">
    <name type="scientific">Passalora fulva</name>
    <name type="common">Tomato leaf mold</name>
    <name type="synonym">Cladosporium fulvum</name>
    <dbReference type="NCBI Taxonomy" id="5499"/>
    <lineage>
        <taxon>Eukaryota</taxon>
        <taxon>Fungi</taxon>
        <taxon>Dikarya</taxon>
        <taxon>Ascomycota</taxon>
        <taxon>Pezizomycotina</taxon>
        <taxon>Dothideomycetes</taxon>
        <taxon>Dothideomycetidae</taxon>
        <taxon>Mycosphaerellales</taxon>
        <taxon>Mycosphaerellaceae</taxon>
        <taxon>Fulvia</taxon>
    </lineage>
</organism>
<dbReference type="RefSeq" id="XP_047761308.1">
    <property type="nucleotide sequence ID" value="XM_047903054.1"/>
</dbReference>
<evidence type="ECO:0000313" key="2">
    <source>
        <dbReference type="Proteomes" id="UP000756132"/>
    </source>
</evidence>
<gene>
    <name evidence="1" type="ORF">CLAFUR5_03906</name>
</gene>
<dbReference type="GeneID" id="71983784"/>
<dbReference type="EMBL" id="CP090166">
    <property type="protein sequence ID" value="UJO16942.1"/>
    <property type="molecule type" value="Genomic_DNA"/>
</dbReference>
<evidence type="ECO:0000313" key="1">
    <source>
        <dbReference type="EMBL" id="UJO16942.1"/>
    </source>
</evidence>
<dbReference type="AlphaFoldDB" id="A0A9Q8LGC2"/>
<proteinExistence type="predicted"/>
<reference evidence="1" key="1">
    <citation type="submission" date="2021-12" db="EMBL/GenBank/DDBJ databases">
        <authorList>
            <person name="Zaccaron A."/>
            <person name="Stergiopoulos I."/>
        </authorList>
    </citation>
    <scope>NUCLEOTIDE SEQUENCE</scope>
    <source>
        <strain evidence="1">Race5_Kim</strain>
    </source>
</reference>
<dbReference type="Proteomes" id="UP000756132">
    <property type="component" value="Chromosome 4"/>
</dbReference>
<protein>
    <submittedName>
        <fullName evidence="1">Uncharacterized protein</fullName>
    </submittedName>
</protein>
<reference evidence="1" key="2">
    <citation type="journal article" date="2022" name="Microb. Genom.">
        <title>A chromosome-scale genome assembly of the tomato pathogen Cladosporium fulvum reveals a compartmentalized genome architecture and the presence of a dispensable chromosome.</title>
        <authorList>
            <person name="Zaccaron A.Z."/>
            <person name="Chen L.H."/>
            <person name="Samaras A."/>
            <person name="Stergiopoulos I."/>
        </authorList>
    </citation>
    <scope>NUCLEOTIDE SEQUENCE</scope>
    <source>
        <strain evidence="1">Race5_Kim</strain>
    </source>
</reference>